<evidence type="ECO:0000256" key="6">
    <source>
        <dbReference type="ARBA" id="ARBA00022777"/>
    </source>
</evidence>
<dbReference type="PROSITE" id="PS50011">
    <property type="entry name" value="PROTEIN_KINASE_DOM"/>
    <property type="match status" value="1"/>
</dbReference>
<feature type="compositionally biased region" description="Polar residues" evidence="11">
    <location>
        <begin position="616"/>
        <end position="640"/>
    </location>
</feature>
<dbReference type="InterPro" id="IPR011009">
    <property type="entry name" value="Kinase-like_dom_sf"/>
</dbReference>
<evidence type="ECO:0000256" key="2">
    <source>
        <dbReference type="ARBA" id="ARBA00012513"/>
    </source>
</evidence>
<dbReference type="InterPro" id="IPR017441">
    <property type="entry name" value="Protein_kinase_ATP_BS"/>
</dbReference>
<dbReference type="EC" id="2.7.11.1" evidence="2"/>
<keyword evidence="6 13" id="KW-0418">Kinase</keyword>
<organism evidence="13 14">
    <name type="scientific">Bombardia bombarda</name>
    <dbReference type="NCBI Taxonomy" id="252184"/>
    <lineage>
        <taxon>Eukaryota</taxon>
        <taxon>Fungi</taxon>
        <taxon>Dikarya</taxon>
        <taxon>Ascomycota</taxon>
        <taxon>Pezizomycotina</taxon>
        <taxon>Sordariomycetes</taxon>
        <taxon>Sordariomycetidae</taxon>
        <taxon>Sordariales</taxon>
        <taxon>Lasiosphaeriaceae</taxon>
        <taxon>Bombardia</taxon>
    </lineage>
</organism>
<comment type="catalytic activity">
    <reaction evidence="9">
        <text>L-seryl-[protein] + ATP = O-phospho-L-seryl-[protein] + ADP + H(+)</text>
        <dbReference type="Rhea" id="RHEA:17989"/>
        <dbReference type="Rhea" id="RHEA-COMP:9863"/>
        <dbReference type="Rhea" id="RHEA-COMP:11604"/>
        <dbReference type="ChEBI" id="CHEBI:15378"/>
        <dbReference type="ChEBI" id="CHEBI:29999"/>
        <dbReference type="ChEBI" id="CHEBI:30616"/>
        <dbReference type="ChEBI" id="CHEBI:83421"/>
        <dbReference type="ChEBI" id="CHEBI:456216"/>
        <dbReference type="EC" id="2.7.11.1"/>
    </reaction>
</comment>
<dbReference type="SUPFAM" id="SSF56112">
    <property type="entry name" value="Protein kinase-like (PK-like)"/>
    <property type="match status" value="1"/>
</dbReference>
<feature type="compositionally biased region" description="Polar residues" evidence="11">
    <location>
        <begin position="500"/>
        <end position="513"/>
    </location>
</feature>
<dbReference type="InterPro" id="IPR008271">
    <property type="entry name" value="Ser/Thr_kinase_AS"/>
</dbReference>
<evidence type="ECO:0000256" key="7">
    <source>
        <dbReference type="ARBA" id="ARBA00022840"/>
    </source>
</evidence>
<dbReference type="PROSITE" id="PS00108">
    <property type="entry name" value="PROTEIN_KINASE_ST"/>
    <property type="match status" value="1"/>
</dbReference>
<feature type="region of interest" description="Disordered" evidence="11">
    <location>
        <begin position="472"/>
        <end position="542"/>
    </location>
</feature>
<feature type="compositionally biased region" description="Low complexity" evidence="11">
    <location>
        <begin position="556"/>
        <end position="567"/>
    </location>
</feature>
<feature type="domain" description="Protein kinase" evidence="12">
    <location>
        <begin position="71"/>
        <end position="389"/>
    </location>
</feature>
<evidence type="ECO:0000256" key="8">
    <source>
        <dbReference type="ARBA" id="ARBA00047899"/>
    </source>
</evidence>
<dbReference type="PANTHER" id="PTHR43671">
    <property type="entry name" value="SERINE/THREONINE-PROTEIN KINASE NEK"/>
    <property type="match status" value="1"/>
</dbReference>
<sequence>MGEGEAADGWQTVLPTTHTGIERLGRQQLESYERQILKEWEATRGHWSGIGKHTAADDLTEAKKIHARFKPAPDRDLGHGSYGIVEKVHFSHNNRTICLARKHIKYRRGFTIQNLREEAHVMEKLDHEHIVRLVGTYCVRLNELYLLLWPVAVCNLDNLFNDLDALKTRQGDRDDIISRLGALDLKDFATIEQGRQRGQPVSGPSGCPLEYLQQIIGCITRAVTYCHEANIRHLDLKPSNILLGPSRVYLADFGIARDVKDRDHTMTIGAQGTPKWRAPEVRGYEDEWSMKAADVYSLGLVLLNIATVLYGSNMADFDVVIDDLTPRGRAEKLRQYHTKLEGLALATQDVQDVNAPTFSPKHIVNLTSRMLSHDAPTRPIASQVDTELVELGGIDQIYHSSCCKKSSRFVTDRMNTKLKVVFDERNQLRAEREKIAKRLEVLEMKDETYEARIQNERRAYAEKITNLQEQLEKERKRTAELSQKRPPRPRPGIPRPGSERSATNESPTPNGLTMRSIPHTRSMPNRVSTSAIPQSQPRVHTPTVTFSARPTYSQLAAGTSTPSATSAKRLSESAVRTPSSPWDPAPVAANSPNMDAAGFPLRSRNSGSRLPVAVTPTRSGTPNLNRDPSATDSTQSSVFSRLSGKSRYSAADTSVAGTPATGSPALNNASKGPGRMTNGRDEATAIVSDGVGLGLDFASMSRRESITSARSDVHGAESVVSSSAAHSAVSLGFGGSTLSSPRAGFANIDSQGNSAVKVPALPTAKSWADVAARRERRA</sequence>
<evidence type="ECO:0000313" key="14">
    <source>
        <dbReference type="Proteomes" id="UP001174934"/>
    </source>
</evidence>
<evidence type="ECO:0000259" key="12">
    <source>
        <dbReference type="PROSITE" id="PS50011"/>
    </source>
</evidence>
<dbReference type="SMART" id="SM00220">
    <property type="entry name" value="S_TKc"/>
    <property type="match status" value="1"/>
</dbReference>
<keyword evidence="4" id="KW-0808">Transferase</keyword>
<evidence type="ECO:0000256" key="10">
    <source>
        <dbReference type="PROSITE-ProRule" id="PRU10141"/>
    </source>
</evidence>
<evidence type="ECO:0000256" key="5">
    <source>
        <dbReference type="ARBA" id="ARBA00022741"/>
    </source>
</evidence>
<feature type="binding site" evidence="10">
    <location>
        <position position="102"/>
    </location>
    <ligand>
        <name>ATP</name>
        <dbReference type="ChEBI" id="CHEBI:30616"/>
    </ligand>
</feature>
<feature type="compositionally biased region" description="Polar residues" evidence="11">
    <location>
        <begin position="651"/>
        <end position="670"/>
    </location>
</feature>
<reference evidence="13" key="1">
    <citation type="submission" date="2023-06" db="EMBL/GenBank/DDBJ databases">
        <title>Genome-scale phylogeny and comparative genomics of the fungal order Sordariales.</title>
        <authorList>
            <consortium name="Lawrence Berkeley National Laboratory"/>
            <person name="Hensen N."/>
            <person name="Bonometti L."/>
            <person name="Westerberg I."/>
            <person name="Brannstrom I.O."/>
            <person name="Guillou S."/>
            <person name="Cros-Aarteil S."/>
            <person name="Calhoun S."/>
            <person name="Haridas S."/>
            <person name="Kuo A."/>
            <person name="Mondo S."/>
            <person name="Pangilinan J."/>
            <person name="Riley R."/>
            <person name="LaButti K."/>
            <person name="Andreopoulos B."/>
            <person name="Lipzen A."/>
            <person name="Chen C."/>
            <person name="Yanf M."/>
            <person name="Daum C."/>
            <person name="Ng V."/>
            <person name="Clum A."/>
            <person name="Steindorff A."/>
            <person name="Ohm R."/>
            <person name="Martin F."/>
            <person name="Silar P."/>
            <person name="Natvig D."/>
            <person name="Lalanne C."/>
            <person name="Gautier V."/>
            <person name="Ament-velasquez S.L."/>
            <person name="Kruys A."/>
            <person name="Hutchinson M.I."/>
            <person name="Powell A.J."/>
            <person name="Barry K."/>
            <person name="Miller A.N."/>
            <person name="Grigoriev I.V."/>
            <person name="Debuchy R."/>
            <person name="Gladieux P."/>
            <person name="Thoren M.H."/>
            <person name="Johannesson H."/>
        </authorList>
    </citation>
    <scope>NUCLEOTIDE SEQUENCE</scope>
    <source>
        <strain evidence="13">SMH3391-2</strain>
    </source>
</reference>
<dbReference type="PROSITE" id="PS00107">
    <property type="entry name" value="PROTEIN_KINASE_ATP"/>
    <property type="match status" value="1"/>
</dbReference>
<comment type="similarity">
    <text evidence="1">Belongs to the protein kinase superfamily. NEK Ser/Thr protein kinase family. NIMA subfamily.</text>
</comment>
<evidence type="ECO:0000256" key="1">
    <source>
        <dbReference type="ARBA" id="ARBA00010886"/>
    </source>
</evidence>
<dbReference type="GO" id="GO:0005524">
    <property type="term" value="F:ATP binding"/>
    <property type="evidence" value="ECO:0007669"/>
    <property type="project" value="UniProtKB-UniRule"/>
</dbReference>
<accession>A0AA40BVM8</accession>
<feature type="compositionally biased region" description="Polar residues" evidence="11">
    <location>
        <begin position="522"/>
        <end position="542"/>
    </location>
</feature>
<dbReference type="GO" id="GO:0004674">
    <property type="term" value="F:protein serine/threonine kinase activity"/>
    <property type="evidence" value="ECO:0007669"/>
    <property type="project" value="UniProtKB-KW"/>
</dbReference>
<evidence type="ECO:0000256" key="11">
    <source>
        <dbReference type="SAM" id="MobiDB-lite"/>
    </source>
</evidence>
<dbReference type="Gene3D" id="1.10.510.10">
    <property type="entry name" value="Transferase(Phosphotransferase) domain 1"/>
    <property type="match status" value="1"/>
</dbReference>
<evidence type="ECO:0000313" key="13">
    <source>
        <dbReference type="EMBL" id="KAK0615305.1"/>
    </source>
</evidence>
<feature type="region of interest" description="Disordered" evidence="11">
    <location>
        <begin position="554"/>
        <end position="680"/>
    </location>
</feature>
<keyword evidence="14" id="KW-1185">Reference proteome</keyword>
<dbReference type="Proteomes" id="UP001174934">
    <property type="component" value="Unassembled WGS sequence"/>
</dbReference>
<proteinExistence type="inferred from homology"/>
<protein>
    <recommendedName>
        <fullName evidence="2">non-specific serine/threonine protein kinase</fullName>
        <ecNumber evidence="2">2.7.11.1</ecNumber>
    </recommendedName>
</protein>
<keyword evidence="7 10" id="KW-0067">ATP-binding</keyword>
<keyword evidence="3" id="KW-0723">Serine/threonine-protein kinase</keyword>
<evidence type="ECO:0000256" key="9">
    <source>
        <dbReference type="ARBA" id="ARBA00048679"/>
    </source>
</evidence>
<evidence type="ECO:0000256" key="3">
    <source>
        <dbReference type="ARBA" id="ARBA00022527"/>
    </source>
</evidence>
<dbReference type="InterPro" id="IPR000719">
    <property type="entry name" value="Prot_kinase_dom"/>
</dbReference>
<comment type="caution">
    <text evidence="13">The sequence shown here is derived from an EMBL/GenBank/DDBJ whole genome shotgun (WGS) entry which is preliminary data.</text>
</comment>
<dbReference type="CDD" id="cd00180">
    <property type="entry name" value="PKc"/>
    <property type="match status" value="1"/>
</dbReference>
<dbReference type="EMBL" id="JAULSR010000007">
    <property type="protein sequence ID" value="KAK0615305.1"/>
    <property type="molecule type" value="Genomic_DNA"/>
</dbReference>
<dbReference type="InterPro" id="IPR050660">
    <property type="entry name" value="NEK_Ser/Thr_kinase"/>
</dbReference>
<evidence type="ECO:0000256" key="4">
    <source>
        <dbReference type="ARBA" id="ARBA00022679"/>
    </source>
</evidence>
<dbReference type="PANTHER" id="PTHR43671:SF98">
    <property type="entry name" value="SERINE_THREONINE-PROTEIN KINASE NEK11"/>
    <property type="match status" value="1"/>
</dbReference>
<dbReference type="AlphaFoldDB" id="A0AA40BVM8"/>
<name>A0AA40BVM8_9PEZI</name>
<dbReference type="InterPro" id="IPR001245">
    <property type="entry name" value="Ser-Thr/Tyr_kinase_cat_dom"/>
</dbReference>
<keyword evidence="5 10" id="KW-0547">Nucleotide-binding</keyword>
<feature type="compositionally biased region" description="Basic and acidic residues" evidence="11">
    <location>
        <begin position="472"/>
        <end position="483"/>
    </location>
</feature>
<dbReference type="Pfam" id="PF07714">
    <property type="entry name" value="PK_Tyr_Ser-Thr"/>
    <property type="match status" value="1"/>
</dbReference>
<gene>
    <name evidence="13" type="ORF">B0T17DRAFT_498371</name>
</gene>
<comment type="catalytic activity">
    <reaction evidence="8">
        <text>L-threonyl-[protein] + ATP = O-phospho-L-threonyl-[protein] + ADP + H(+)</text>
        <dbReference type="Rhea" id="RHEA:46608"/>
        <dbReference type="Rhea" id="RHEA-COMP:11060"/>
        <dbReference type="Rhea" id="RHEA-COMP:11605"/>
        <dbReference type="ChEBI" id="CHEBI:15378"/>
        <dbReference type="ChEBI" id="CHEBI:30013"/>
        <dbReference type="ChEBI" id="CHEBI:30616"/>
        <dbReference type="ChEBI" id="CHEBI:61977"/>
        <dbReference type="ChEBI" id="CHEBI:456216"/>
        <dbReference type="EC" id="2.7.11.1"/>
    </reaction>
</comment>
<dbReference type="Gene3D" id="3.30.200.20">
    <property type="entry name" value="Phosphorylase Kinase, domain 1"/>
    <property type="match status" value="1"/>
</dbReference>